<name>A0A401YX57_9ACTN</name>
<dbReference type="Pfam" id="PF01609">
    <property type="entry name" value="DDE_Tnp_1"/>
    <property type="match status" value="1"/>
</dbReference>
<dbReference type="GO" id="GO:0003677">
    <property type="term" value="F:DNA binding"/>
    <property type="evidence" value="ECO:0007669"/>
    <property type="project" value="InterPro"/>
</dbReference>
<evidence type="ECO:0000313" key="3">
    <source>
        <dbReference type="Proteomes" id="UP000286931"/>
    </source>
</evidence>
<reference evidence="2 3" key="1">
    <citation type="submission" date="2018-12" db="EMBL/GenBank/DDBJ databases">
        <title>Draft genome sequence of Embleya hyalina NBRC 13850T.</title>
        <authorList>
            <person name="Komaki H."/>
            <person name="Hosoyama A."/>
            <person name="Kimura A."/>
            <person name="Ichikawa N."/>
            <person name="Tamura T."/>
        </authorList>
    </citation>
    <scope>NUCLEOTIDE SEQUENCE [LARGE SCALE GENOMIC DNA]</scope>
    <source>
        <strain evidence="2 3">NBRC 13850</strain>
    </source>
</reference>
<protein>
    <submittedName>
        <fullName evidence="2">Transposase</fullName>
    </submittedName>
</protein>
<dbReference type="GO" id="GO:0006313">
    <property type="term" value="P:DNA transposition"/>
    <property type="evidence" value="ECO:0007669"/>
    <property type="project" value="InterPro"/>
</dbReference>
<organism evidence="2 3">
    <name type="scientific">Embleya hyalina</name>
    <dbReference type="NCBI Taxonomy" id="516124"/>
    <lineage>
        <taxon>Bacteria</taxon>
        <taxon>Bacillati</taxon>
        <taxon>Actinomycetota</taxon>
        <taxon>Actinomycetes</taxon>
        <taxon>Kitasatosporales</taxon>
        <taxon>Streptomycetaceae</taxon>
        <taxon>Embleya</taxon>
    </lineage>
</organism>
<dbReference type="PANTHER" id="PTHR33627:SF1">
    <property type="entry name" value="TRANSPOSASE"/>
    <property type="match status" value="1"/>
</dbReference>
<dbReference type="InterPro" id="IPR012337">
    <property type="entry name" value="RNaseH-like_sf"/>
</dbReference>
<dbReference type="SUPFAM" id="SSF53098">
    <property type="entry name" value="Ribonuclease H-like"/>
    <property type="match status" value="1"/>
</dbReference>
<keyword evidence="3" id="KW-1185">Reference proteome</keyword>
<evidence type="ECO:0000313" key="2">
    <source>
        <dbReference type="EMBL" id="GCD99150.1"/>
    </source>
</evidence>
<dbReference type="InterPro" id="IPR002559">
    <property type="entry name" value="Transposase_11"/>
</dbReference>
<evidence type="ECO:0000259" key="1">
    <source>
        <dbReference type="Pfam" id="PF01609"/>
    </source>
</evidence>
<dbReference type="Proteomes" id="UP000286931">
    <property type="component" value="Unassembled WGS sequence"/>
</dbReference>
<accession>A0A401YX57</accession>
<gene>
    <name evidence="2" type="ORF">EHYA_06863</name>
</gene>
<dbReference type="AlphaFoldDB" id="A0A401YX57"/>
<comment type="caution">
    <text evidence="2">The sequence shown here is derived from an EMBL/GenBank/DDBJ whole genome shotgun (WGS) entry which is preliminary data.</text>
</comment>
<sequence>MRSRFATTAVRPAGKVPARLARAAAGDADVAWDGVLPVFTLLTEWPAEAEEPTDHWLTNLPPDTRVAEVVRLAKMRWRVEHDYRELKHGLGLDHYEGRTWRGWHHHVTLVTAAHAFLTLHRTDPKALTPA</sequence>
<proteinExistence type="predicted"/>
<dbReference type="EMBL" id="BIFH01000031">
    <property type="protein sequence ID" value="GCD99150.1"/>
    <property type="molecule type" value="Genomic_DNA"/>
</dbReference>
<dbReference type="InterPro" id="IPR039365">
    <property type="entry name" value="IS701-like"/>
</dbReference>
<feature type="domain" description="Transposase IS4-like" evidence="1">
    <location>
        <begin position="64"/>
        <end position="114"/>
    </location>
</feature>
<dbReference type="GO" id="GO:0004803">
    <property type="term" value="F:transposase activity"/>
    <property type="evidence" value="ECO:0007669"/>
    <property type="project" value="InterPro"/>
</dbReference>
<dbReference type="PANTHER" id="PTHR33627">
    <property type="entry name" value="TRANSPOSASE"/>
    <property type="match status" value="1"/>
</dbReference>